<keyword evidence="2" id="KW-1003">Cell membrane</keyword>
<dbReference type="PANTHER" id="PTHR24061">
    <property type="entry name" value="CALCIUM-SENSING RECEPTOR-RELATED"/>
    <property type="match status" value="1"/>
</dbReference>
<evidence type="ECO:0000259" key="11">
    <source>
        <dbReference type="Pfam" id="PF01094"/>
    </source>
</evidence>
<evidence type="ECO:0000256" key="2">
    <source>
        <dbReference type="ARBA" id="ARBA00022475"/>
    </source>
</evidence>
<accession>A0AAV7P0N6</accession>
<dbReference type="PRINTS" id="PR00592">
    <property type="entry name" value="CASENSINGR"/>
</dbReference>
<keyword evidence="10" id="KW-0807">Transducer</keyword>
<evidence type="ECO:0000313" key="12">
    <source>
        <dbReference type="EMBL" id="KAJ1121226.1"/>
    </source>
</evidence>
<dbReference type="InterPro" id="IPR000068">
    <property type="entry name" value="GPCR_3_Ca_sens_rcpt-rel"/>
</dbReference>
<evidence type="ECO:0000313" key="13">
    <source>
        <dbReference type="Proteomes" id="UP001066276"/>
    </source>
</evidence>
<dbReference type="InterPro" id="IPR028082">
    <property type="entry name" value="Peripla_BP_I"/>
</dbReference>
<name>A0AAV7P0N6_PLEWA</name>
<evidence type="ECO:0000256" key="7">
    <source>
        <dbReference type="ARBA" id="ARBA00023136"/>
    </source>
</evidence>
<dbReference type="Proteomes" id="UP001066276">
    <property type="component" value="Chromosome 8"/>
</dbReference>
<gene>
    <name evidence="12" type="ORF">NDU88_009345</name>
</gene>
<dbReference type="PRINTS" id="PR00248">
    <property type="entry name" value="GPCRMGR"/>
</dbReference>
<dbReference type="InterPro" id="IPR000337">
    <property type="entry name" value="GPCR_3"/>
</dbReference>
<evidence type="ECO:0000256" key="9">
    <source>
        <dbReference type="ARBA" id="ARBA00023180"/>
    </source>
</evidence>
<keyword evidence="9" id="KW-0325">Glycoprotein</keyword>
<comment type="caution">
    <text evidence="12">The sequence shown here is derived from an EMBL/GenBank/DDBJ whole genome shotgun (WGS) entry which is preliminary data.</text>
</comment>
<keyword evidence="13" id="KW-1185">Reference proteome</keyword>
<sequence>MVFAIEEINQTPDLLPNITLGFWILDSCMSQSRSLRGIIDLLSGTRGPVPGYSCQHRLLPAGVVGELMSSISAPMARILGLYRFPQISYGSSLSTLSDKLQFPSFMRTVPANSLQIIALARLMKHFGWTWIAVVASDDDVGVQGGQDIKKEIEKNGGCVAFMEKIHLSYSTEKIHRVVEMIRGFQVKVVIINSSEVHTKMFLETLAFQNVTDKVLVFSESFTLTPGLFRKEAWRIFNGSIALSPHAMDMPGFVGTLHLLHPSRLPDDVFMKSFWEKLFNCRWRGINETGPTNSANLHKKTIFCAENQTSDGLDMSFFELDDMSYTYHTYLAVHAFAHALHTMVSCQQGKGPFIKGTCGNIEHLRPWQVSRLLCSFCECDKLIYRCWLMKDI</sequence>
<dbReference type="Pfam" id="PF01094">
    <property type="entry name" value="ANF_receptor"/>
    <property type="match status" value="1"/>
</dbReference>
<protein>
    <recommendedName>
        <fullName evidence="11">Receptor ligand binding region domain-containing protein</fullName>
    </recommendedName>
</protein>
<organism evidence="12 13">
    <name type="scientific">Pleurodeles waltl</name>
    <name type="common">Iberian ribbed newt</name>
    <dbReference type="NCBI Taxonomy" id="8319"/>
    <lineage>
        <taxon>Eukaryota</taxon>
        <taxon>Metazoa</taxon>
        <taxon>Chordata</taxon>
        <taxon>Craniata</taxon>
        <taxon>Vertebrata</taxon>
        <taxon>Euteleostomi</taxon>
        <taxon>Amphibia</taxon>
        <taxon>Batrachia</taxon>
        <taxon>Caudata</taxon>
        <taxon>Salamandroidea</taxon>
        <taxon>Salamandridae</taxon>
        <taxon>Pleurodelinae</taxon>
        <taxon>Pleurodeles</taxon>
    </lineage>
</organism>
<reference evidence="12" key="1">
    <citation type="journal article" date="2022" name="bioRxiv">
        <title>Sequencing and chromosome-scale assembly of the giantPleurodeles waltlgenome.</title>
        <authorList>
            <person name="Brown T."/>
            <person name="Elewa A."/>
            <person name="Iarovenko S."/>
            <person name="Subramanian E."/>
            <person name="Araus A.J."/>
            <person name="Petzold A."/>
            <person name="Susuki M."/>
            <person name="Suzuki K.-i.T."/>
            <person name="Hayashi T."/>
            <person name="Toyoda A."/>
            <person name="Oliveira C."/>
            <person name="Osipova E."/>
            <person name="Leigh N.D."/>
            <person name="Simon A."/>
            <person name="Yun M.H."/>
        </authorList>
    </citation>
    <scope>NUCLEOTIDE SEQUENCE</scope>
    <source>
        <strain evidence="12">20211129_DDA</strain>
        <tissue evidence="12">Liver</tissue>
    </source>
</reference>
<dbReference type="Gene3D" id="3.40.50.2300">
    <property type="match status" value="2"/>
</dbReference>
<evidence type="ECO:0000256" key="5">
    <source>
        <dbReference type="ARBA" id="ARBA00022989"/>
    </source>
</evidence>
<dbReference type="InterPro" id="IPR001828">
    <property type="entry name" value="ANF_lig-bd_rcpt"/>
</dbReference>
<dbReference type="EMBL" id="JANPWB010000012">
    <property type="protein sequence ID" value="KAJ1121226.1"/>
    <property type="molecule type" value="Genomic_DNA"/>
</dbReference>
<dbReference type="SUPFAM" id="SSF53822">
    <property type="entry name" value="Periplasmic binding protein-like I"/>
    <property type="match status" value="1"/>
</dbReference>
<evidence type="ECO:0000256" key="8">
    <source>
        <dbReference type="ARBA" id="ARBA00023170"/>
    </source>
</evidence>
<keyword evidence="6" id="KW-0297">G-protein coupled receptor</keyword>
<evidence type="ECO:0000256" key="10">
    <source>
        <dbReference type="ARBA" id="ARBA00023224"/>
    </source>
</evidence>
<dbReference type="AlphaFoldDB" id="A0AAV7P0N6"/>
<evidence type="ECO:0000256" key="1">
    <source>
        <dbReference type="ARBA" id="ARBA00004651"/>
    </source>
</evidence>
<dbReference type="PANTHER" id="PTHR24061:SF599">
    <property type="entry name" value="G-PROTEIN COUPLED RECEPTORS FAMILY 3 PROFILE DOMAIN-CONTAINING PROTEIN"/>
    <property type="match status" value="1"/>
</dbReference>
<keyword evidence="5" id="KW-1133">Transmembrane helix</keyword>
<keyword evidence="7" id="KW-0472">Membrane</keyword>
<evidence type="ECO:0000256" key="4">
    <source>
        <dbReference type="ARBA" id="ARBA00022729"/>
    </source>
</evidence>
<feature type="domain" description="Receptor ligand binding region" evidence="11">
    <location>
        <begin position="1"/>
        <end position="371"/>
    </location>
</feature>
<keyword evidence="4" id="KW-0732">Signal</keyword>
<dbReference type="GO" id="GO:0005886">
    <property type="term" value="C:plasma membrane"/>
    <property type="evidence" value="ECO:0007669"/>
    <property type="project" value="UniProtKB-SubCell"/>
</dbReference>
<dbReference type="FunFam" id="3.40.50.2300:FF:000016">
    <property type="entry name" value="Taste 1 receptor member 2"/>
    <property type="match status" value="1"/>
</dbReference>
<evidence type="ECO:0000256" key="6">
    <source>
        <dbReference type="ARBA" id="ARBA00023040"/>
    </source>
</evidence>
<proteinExistence type="predicted"/>
<dbReference type="GO" id="GO:0004930">
    <property type="term" value="F:G protein-coupled receptor activity"/>
    <property type="evidence" value="ECO:0007669"/>
    <property type="project" value="UniProtKB-KW"/>
</dbReference>
<keyword evidence="8" id="KW-0675">Receptor</keyword>
<keyword evidence="3" id="KW-0812">Transmembrane</keyword>
<comment type="subcellular location">
    <subcellularLocation>
        <location evidence="1">Cell membrane</location>
        <topology evidence="1">Multi-pass membrane protein</topology>
    </subcellularLocation>
</comment>
<evidence type="ECO:0000256" key="3">
    <source>
        <dbReference type="ARBA" id="ARBA00022692"/>
    </source>
</evidence>